<evidence type="ECO:0000256" key="7">
    <source>
        <dbReference type="ARBA" id="ARBA00022842"/>
    </source>
</evidence>
<evidence type="ECO:0000313" key="11">
    <source>
        <dbReference type="EMBL" id="MFD1364232.1"/>
    </source>
</evidence>
<keyword evidence="6" id="KW-0378">Hydrolase</keyword>
<dbReference type="RefSeq" id="WP_317793853.1">
    <property type="nucleotide sequence ID" value="NZ_AP028461.1"/>
</dbReference>
<keyword evidence="9" id="KW-0732">Signal</keyword>
<feature type="chain" id="PRO_5047344370" evidence="9">
    <location>
        <begin position="26"/>
        <end position="359"/>
    </location>
</feature>
<protein>
    <submittedName>
        <fullName evidence="11">Endonuclease/exonuclease/phosphatase family protein</fullName>
    </submittedName>
</protein>
<dbReference type="InterPro" id="IPR005135">
    <property type="entry name" value="Endo/exonuclease/phosphatase"/>
</dbReference>
<comment type="cofactor">
    <cofactor evidence="1">
        <name>Mn(2+)</name>
        <dbReference type="ChEBI" id="CHEBI:29035"/>
    </cofactor>
</comment>
<dbReference type="SUPFAM" id="SSF56219">
    <property type="entry name" value="DNase I-like"/>
    <property type="match status" value="1"/>
</dbReference>
<dbReference type="PANTHER" id="PTHR15822:SF4">
    <property type="entry name" value="TYROSYL-DNA PHOSPHODIESTERASE 2"/>
    <property type="match status" value="1"/>
</dbReference>
<comment type="cofactor">
    <cofactor evidence="2">
        <name>Mg(2+)</name>
        <dbReference type="ChEBI" id="CHEBI:18420"/>
    </cofactor>
</comment>
<dbReference type="Pfam" id="PF03372">
    <property type="entry name" value="Exo_endo_phos"/>
    <property type="match status" value="1"/>
</dbReference>
<proteinExistence type="predicted"/>
<feature type="signal peptide" evidence="9">
    <location>
        <begin position="1"/>
        <end position="25"/>
    </location>
</feature>
<accession>A0ABW4A2F3</accession>
<keyword evidence="5" id="KW-0227">DNA damage</keyword>
<gene>
    <name evidence="11" type="ORF">ACFQ5G_02620</name>
</gene>
<evidence type="ECO:0000259" key="10">
    <source>
        <dbReference type="Pfam" id="PF03372"/>
    </source>
</evidence>
<dbReference type="GO" id="GO:0004519">
    <property type="term" value="F:endonuclease activity"/>
    <property type="evidence" value="ECO:0007669"/>
    <property type="project" value="UniProtKB-KW"/>
</dbReference>
<dbReference type="PANTHER" id="PTHR15822">
    <property type="entry name" value="TRAF AND TNF RECEPTOR-ASSOCIATED PROTEIN"/>
    <property type="match status" value="1"/>
</dbReference>
<evidence type="ECO:0000256" key="2">
    <source>
        <dbReference type="ARBA" id="ARBA00001946"/>
    </source>
</evidence>
<evidence type="ECO:0000256" key="3">
    <source>
        <dbReference type="ARBA" id="ARBA00022722"/>
    </source>
</evidence>
<evidence type="ECO:0000313" key="12">
    <source>
        <dbReference type="Proteomes" id="UP001597183"/>
    </source>
</evidence>
<dbReference type="Gene3D" id="3.60.10.10">
    <property type="entry name" value="Endonuclease/exonuclease/phosphatase"/>
    <property type="match status" value="1"/>
</dbReference>
<dbReference type="EMBL" id="JBHTMK010000004">
    <property type="protein sequence ID" value="MFD1364232.1"/>
    <property type="molecule type" value="Genomic_DNA"/>
</dbReference>
<dbReference type="Proteomes" id="UP001597183">
    <property type="component" value="Unassembled WGS sequence"/>
</dbReference>
<sequence>MKTRSPFVALALASVMALPAGPAWAEPTTAGPVEPQHLRVMTRNIYLGADLTPALTVQDTPALLAAVSMIYAQVRATDFAVRAEGLADEIQRERPDLLGLQEVVTWTTTGPGAGPSQDFLAVLRQALARRGLHYTVAATSPGSDIGPMPLTAPCASATIGACTLRLRDSDVLLVNDRTPGLHWSAPSHGVYQARLTVPLPGGAPPVQLVHGWASIEAKHHGVSFRFVTTHLETQRFPQIQKAQVTEFLAGPAAGPGTVIAVGDFNSAADGSTTDTYQLLTGRFRDAWTTGPGYTCCQNPGLDNPASQAASRIDLVLLGGAASPRDARVVGADPFRATAPRYTSDHAGVAATIDWRRPAK</sequence>
<evidence type="ECO:0000256" key="6">
    <source>
        <dbReference type="ARBA" id="ARBA00022801"/>
    </source>
</evidence>
<keyword evidence="8" id="KW-0234">DNA repair</keyword>
<keyword evidence="4" id="KW-0479">Metal-binding</keyword>
<organism evidence="11 12">
    <name type="scientific">Actinoplanes sichuanensis</name>
    <dbReference type="NCBI Taxonomy" id="512349"/>
    <lineage>
        <taxon>Bacteria</taxon>
        <taxon>Bacillati</taxon>
        <taxon>Actinomycetota</taxon>
        <taxon>Actinomycetes</taxon>
        <taxon>Micromonosporales</taxon>
        <taxon>Micromonosporaceae</taxon>
        <taxon>Actinoplanes</taxon>
    </lineage>
</organism>
<evidence type="ECO:0000256" key="1">
    <source>
        <dbReference type="ARBA" id="ARBA00001936"/>
    </source>
</evidence>
<dbReference type="InterPro" id="IPR036691">
    <property type="entry name" value="Endo/exonu/phosph_ase_sf"/>
</dbReference>
<keyword evidence="11" id="KW-0255">Endonuclease</keyword>
<keyword evidence="3" id="KW-0540">Nuclease</keyword>
<evidence type="ECO:0000256" key="9">
    <source>
        <dbReference type="SAM" id="SignalP"/>
    </source>
</evidence>
<keyword evidence="7" id="KW-0460">Magnesium</keyword>
<comment type="caution">
    <text evidence="11">The sequence shown here is derived from an EMBL/GenBank/DDBJ whole genome shotgun (WGS) entry which is preliminary data.</text>
</comment>
<evidence type="ECO:0000256" key="5">
    <source>
        <dbReference type="ARBA" id="ARBA00022763"/>
    </source>
</evidence>
<evidence type="ECO:0000256" key="4">
    <source>
        <dbReference type="ARBA" id="ARBA00022723"/>
    </source>
</evidence>
<feature type="domain" description="Endonuclease/exonuclease/phosphatase" evidence="10">
    <location>
        <begin position="78"/>
        <end position="345"/>
    </location>
</feature>
<keyword evidence="12" id="KW-1185">Reference proteome</keyword>
<reference evidence="12" key="1">
    <citation type="journal article" date="2019" name="Int. J. Syst. Evol. Microbiol.">
        <title>The Global Catalogue of Microorganisms (GCM) 10K type strain sequencing project: providing services to taxonomists for standard genome sequencing and annotation.</title>
        <authorList>
            <consortium name="The Broad Institute Genomics Platform"/>
            <consortium name="The Broad Institute Genome Sequencing Center for Infectious Disease"/>
            <person name="Wu L."/>
            <person name="Ma J."/>
        </authorList>
    </citation>
    <scope>NUCLEOTIDE SEQUENCE [LARGE SCALE GENOMIC DNA]</scope>
    <source>
        <strain evidence="12">CCM 7526</strain>
    </source>
</reference>
<evidence type="ECO:0000256" key="8">
    <source>
        <dbReference type="ARBA" id="ARBA00023204"/>
    </source>
</evidence>
<name>A0ABW4A2F3_9ACTN</name>
<dbReference type="InterPro" id="IPR051547">
    <property type="entry name" value="TDP2-like"/>
</dbReference>